<sequence length="453" mass="52708">MRTNSPPGSKPESTEAIQARAKLWCRIACLIQDSVGAMDDLDELSSSPLIFAPDILDANDEQSLVNWFSWWAIINMEHLRTFTVIGSSHRAQIRGDISRIITVPKYLAEHERKIPELVPLTDGIEYHLKEMLQVAERQLRGSFLCLYWSPVSYWRESHGKPYWNLKPHNVWVQFSTSRLRSKWTSSKQHGSKSGPYNTFLALFYTSEGDYIPSKPPCRPWVAIFRPVDVARREWRSTELLIWDHKAWLHYKRNDTLCLEDLTEAQRDLVRYMKEYSESKHQLPLSKVWLGGKAVGNKPRKDENVLNVTLDWIMGLPENKFNDLPPWEHLLLARCWKQVEHDRSEKHGNASAVLRDADSSKGNCKEMMVFSPPQNPDQQDAGEPVSSYKSNTLYLWAQRGQGRDKGEFVFEPTPEWYRRQVNNRQGLNHITVLNWEAVKRRHFKNGPGHSKMME</sequence>
<name>A0A2C5ZCS8_9HYPO</name>
<dbReference type="OrthoDB" id="436852at2759"/>
<dbReference type="EMBL" id="NJEU01000251">
    <property type="protein sequence ID" value="PHH77816.1"/>
    <property type="molecule type" value="Genomic_DNA"/>
</dbReference>
<dbReference type="AlphaFoldDB" id="A0A2C5ZCS8"/>
<evidence type="ECO:0000313" key="2">
    <source>
        <dbReference type="Proteomes" id="UP000224854"/>
    </source>
</evidence>
<organism evidence="1 2">
    <name type="scientific">Ophiocordyceps australis</name>
    <dbReference type="NCBI Taxonomy" id="1399860"/>
    <lineage>
        <taxon>Eukaryota</taxon>
        <taxon>Fungi</taxon>
        <taxon>Dikarya</taxon>
        <taxon>Ascomycota</taxon>
        <taxon>Pezizomycotina</taxon>
        <taxon>Sordariomycetes</taxon>
        <taxon>Hypocreomycetidae</taxon>
        <taxon>Hypocreales</taxon>
        <taxon>Ophiocordycipitaceae</taxon>
        <taxon>Ophiocordyceps</taxon>
    </lineage>
</organism>
<comment type="caution">
    <text evidence="1">The sequence shown here is derived from an EMBL/GenBank/DDBJ whole genome shotgun (WGS) entry which is preliminary data.</text>
</comment>
<evidence type="ECO:0000313" key="1">
    <source>
        <dbReference type="EMBL" id="PHH77816.1"/>
    </source>
</evidence>
<reference evidence="1 2" key="1">
    <citation type="submission" date="2017-06" db="EMBL/GenBank/DDBJ databases">
        <title>Ant-infecting Ophiocordyceps genomes reveal a high diversity of potential behavioral manipulation genes and a possible major role for enterotoxins.</title>
        <authorList>
            <person name="De Bekker C."/>
            <person name="Evans H.C."/>
            <person name="Brachmann A."/>
            <person name="Hughes D.P."/>
        </authorList>
    </citation>
    <scope>NUCLEOTIDE SEQUENCE [LARGE SCALE GENOMIC DNA]</scope>
    <source>
        <strain evidence="1 2">1348a</strain>
    </source>
</reference>
<gene>
    <name evidence="1" type="ORF">CDD82_3350</name>
</gene>
<proteinExistence type="predicted"/>
<keyword evidence="2" id="KW-1185">Reference proteome</keyword>
<accession>A0A2C5ZCS8</accession>
<dbReference type="Proteomes" id="UP000224854">
    <property type="component" value="Unassembled WGS sequence"/>
</dbReference>
<protein>
    <submittedName>
        <fullName evidence="1">Uncharacterized protein</fullName>
    </submittedName>
</protein>